<gene>
    <name evidence="2" type="ORF">GZH47_20230</name>
</gene>
<dbReference type="Proteomes" id="UP000479114">
    <property type="component" value="Chromosome"/>
</dbReference>
<keyword evidence="1" id="KW-0732">Signal</keyword>
<dbReference type="KEGG" id="prz:GZH47_20230"/>
<accession>A0A6C0P353</accession>
<reference evidence="2 3" key="1">
    <citation type="submission" date="2020-02" db="EMBL/GenBank/DDBJ databases">
        <title>Paenibacillus sp. nov., isolated from rhizosphere soil of tomato.</title>
        <authorList>
            <person name="Weon H.-Y."/>
            <person name="Lee S.A."/>
        </authorList>
    </citation>
    <scope>NUCLEOTIDE SEQUENCE [LARGE SCALE GENOMIC DNA]</scope>
    <source>
        <strain evidence="2 3">14171R-81</strain>
    </source>
</reference>
<evidence type="ECO:0000313" key="2">
    <source>
        <dbReference type="EMBL" id="QHW32909.1"/>
    </source>
</evidence>
<feature type="chain" id="PRO_5025553153" evidence="1">
    <location>
        <begin position="23"/>
        <end position="240"/>
    </location>
</feature>
<protein>
    <submittedName>
        <fullName evidence="2">Uncharacterized protein</fullName>
    </submittedName>
</protein>
<dbReference type="RefSeq" id="WP_162642752.1">
    <property type="nucleotide sequence ID" value="NZ_CP048286.1"/>
</dbReference>
<dbReference type="EMBL" id="CP048286">
    <property type="protein sequence ID" value="QHW32909.1"/>
    <property type="molecule type" value="Genomic_DNA"/>
</dbReference>
<feature type="signal peptide" evidence="1">
    <location>
        <begin position="1"/>
        <end position="22"/>
    </location>
</feature>
<keyword evidence="3" id="KW-1185">Reference proteome</keyword>
<name>A0A6C0P353_9BACL</name>
<evidence type="ECO:0000313" key="3">
    <source>
        <dbReference type="Proteomes" id="UP000479114"/>
    </source>
</evidence>
<sequence>MKRKKNLMLVAAFLMAAGAALAYPTFMQDANVRQDQEDHGVATSSVHVNQGASIDAAPIDLTFSKAEVSIMDELNESNYRALYIDNETYVRVAKEGSIQVSKDRGTVWTNYDTEVVSAPYFTDWLERNDPNPDGNARRGMLAMVNGGAEIRHAVFPNGKEMFVVIDDASVQIELCTPTKLNGVLIDGQKLMVTFRHAMHASTQTLQAFYDLLVSNGILTPAEAEQDYKERIERMEDGNFI</sequence>
<organism evidence="2 3">
    <name type="scientific">Paenibacillus rhizovicinus</name>
    <dbReference type="NCBI Taxonomy" id="2704463"/>
    <lineage>
        <taxon>Bacteria</taxon>
        <taxon>Bacillati</taxon>
        <taxon>Bacillota</taxon>
        <taxon>Bacilli</taxon>
        <taxon>Bacillales</taxon>
        <taxon>Paenibacillaceae</taxon>
        <taxon>Paenibacillus</taxon>
    </lineage>
</organism>
<proteinExistence type="predicted"/>
<evidence type="ECO:0000256" key="1">
    <source>
        <dbReference type="SAM" id="SignalP"/>
    </source>
</evidence>
<dbReference type="AlphaFoldDB" id="A0A6C0P353"/>